<evidence type="ECO:0000256" key="1">
    <source>
        <dbReference type="SAM" id="MobiDB-lite"/>
    </source>
</evidence>
<comment type="caution">
    <text evidence="3">The sequence shown here is derived from an EMBL/GenBank/DDBJ whole genome shotgun (WGS) entry which is preliminary data.</text>
</comment>
<feature type="domain" description="F-box" evidence="2">
    <location>
        <begin position="192"/>
        <end position="235"/>
    </location>
</feature>
<feature type="compositionally biased region" description="Polar residues" evidence="1">
    <location>
        <begin position="35"/>
        <end position="44"/>
    </location>
</feature>
<keyword evidence="4" id="KW-1185">Reference proteome</keyword>
<dbReference type="InterPro" id="IPR036047">
    <property type="entry name" value="F-box-like_dom_sf"/>
</dbReference>
<evidence type="ECO:0000313" key="3">
    <source>
        <dbReference type="EMBL" id="KAK9694980.1"/>
    </source>
</evidence>
<dbReference type="EMBL" id="JASJQH010008139">
    <property type="protein sequence ID" value="KAK9694980.1"/>
    <property type="molecule type" value="Genomic_DNA"/>
</dbReference>
<dbReference type="Gene3D" id="3.80.10.10">
    <property type="entry name" value="Ribonuclease Inhibitor"/>
    <property type="match status" value="1"/>
</dbReference>
<dbReference type="Pfam" id="PF12937">
    <property type="entry name" value="F-box-like"/>
    <property type="match status" value="1"/>
</dbReference>
<dbReference type="SUPFAM" id="SSF52047">
    <property type="entry name" value="RNI-like"/>
    <property type="match status" value="1"/>
</dbReference>
<evidence type="ECO:0000259" key="2">
    <source>
        <dbReference type="Pfam" id="PF12937"/>
    </source>
</evidence>
<dbReference type="InterPro" id="IPR032675">
    <property type="entry name" value="LRR_dom_sf"/>
</dbReference>
<organism evidence="3 4">
    <name type="scientific">Basidiobolus ranarum</name>
    <dbReference type="NCBI Taxonomy" id="34480"/>
    <lineage>
        <taxon>Eukaryota</taxon>
        <taxon>Fungi</taxon>
        <taxon>Fungi incertae sedis</taxon>
        <taxon>Zoopagomycota</taxon>
        <taxon>Entomophthoromycotina</taxon>
        <taxon>Basidiobolomycetes</taxon>
        <taxon>Basidiobolales</taxon>
        <taxon>Basidiobolaceae</taxon>
        <taxon>Basidiobolus</taxon>
    </lineage>
</organism>
<name>A0ABR2VR44_9FUNG</name>
<sequence length="412" mass="46526">MTTTGLTHGKLPSSSTFVPMFSEEADDMEVHHPTSFRTSNNPDFTENHTWETNSPHLPIFSGSTGFSNRTAISVTPNPHSENSHTLFEALLDSQLQQQWISLLSVSENSSATEILHSSRFIDNEITQISMEGSERRVHPLVRKDSAFEPDDDVFLSSQSNHIDMYERGNQAFEVLEPIQGASKTLSGIELFLPDELLLNIFEHLLSFQSCLLACTEISRQWNRCVTPFLYHSPTFKSTFHWAMFLQTLLRPKRLHVHESFIRKIDLSPGAALADICVSASSLIQLSKQCPKLQYLSLSGCSIIRDVFYPEINEYQSMMQHTPQPGLTCVPVSAKEAIESLGKWCPQLRYVNLSGCDWVCVDNVLLLVKLCSNLEVLDLRKCLKIHWDTISTIQIVLGTNSTLNILWEAIRIV</sequence>
<evidence type="ECO:0000313" key="4">
    <source>
        <dbReference type="Proteomes" id="UP001479436"/>
    </source>
</evidence>
<accession>A0ABR2VR44</accession>
<feature type="region of interest" description="Disordered" evidence="1">
    <location>
        <begin position="32"/>
        <end position="53"/>
    </location>
</feature>
<reference evidence="3 4" key="1">
    <citation type="submission" date="2023-04" db="EMBL/GenBank/DDBJ databases">
        <title>Genome of Basidiobolus ranarum AG-B5.</title>
        <authorList>
            <person name="Stajich J.E."/>
            <person name="Carter-House D."/>
            <person name="Gryganskyi A."/>
        </authorList>
    </citation>
    <scope>NUCLEOTIDE SEQUENCE [LARGE SCALE GENOMIC DNA]</scope>
    <source>
        <strain evidence="3 4">AG-B5</strain>
    </source>
</reference>
<dbReference type="SUPFAM" id="SSF81383">
    <property type="entry name" value="F-box domain"/>
    <property type="match status" value="1"/>
</dbReference>
<gene>
    <name evidence="3" type="ORF">K7432_013213</name>
</gene>
<dbReference type="InterPro" id="IPR001810">
    <property type="entry name" value="F-box_dom"/>
</dbReference>
<proteinExistence type="predicted"/>
<dbReference type="Proteomes" id="UP001479436">
    <property type="component" value="Unassembled WGS sequence"/>
</dbReference>
<protein>
    <recommendedName>
        <fullName evidence="2">F-box domain-containing protein</fullName>
    </recommendedName>
</protein>